<dbReference type="AlphaFoldDB" id="A0A1G1VT07"/>
<dbReference type="InterPro" id="IPR001296">
    <property type="entry name" value="Glyco_trans_1"/>
</dbReference>
<feature type="domain" description="Methyltransferase type 11" evidence="2">
    <location>
        <begin position="436"/>
        <end position="527"/>
    </location>
</feature>
<reference evidence="4 5" key="1">
    <citation type="journal article" date="2016" name="Nat. Commun.">
        <title>Thousands of microbial genomes shed light on interconnected biogeochemical processes in an aquifer system.</title>
        <authorList>
            <person name="Anantharaman K."/>
            <person name="Brown C.T."/>
            <person name="Hug L.A."/>
            <person name="Sharon I."/>
            <person name="Castelle C.J."/>
            <person name="Probst A.J."/>
            <person name="Thomas B.C."/>
            <person name="Singh A."/>
            <person name="Wilkins M.J."/>
            <person name="Karaoz U."/>
            <person name="Brodie E.L."/>
            <person name="Williams K.H."/>
            <person name="Hubbard S.S."/>
            <person name="Banfield J.F."/>
        </authorList>
    </citation>
    <scope>NUCLEOTIDE SEQUENCE [LARGE SCALE GENOMIC DNA]</scope>
</reference>
<evidence type="ECO:0000259" key="1">
    <source>
        <dbReference type="Pfam" id="PF00534"/>
    </source>
</evidence>
<dbReference type="InterPro" id="IPR028098">
    <property type="entry name" value="Glyco_trans_4-like_N"/>
</dbReference>
<proteinExistence type="predicted"/>
<dbReference type="InterPro" id="IPR013216">
    <property type="entry name" value="Methyltransf_11"/>
</dbReference>
<dbReference type="CDD" id="cd02440">
    <property type="entry name" value="AdoMet_MTases"/>
    <property type="match status" value="1"/>
</dbReference>
<feature type="domain" description="Glycosyl transferase family 1" evidence="1">
    <location>
        <begin position="198"/>
        <end position="360"/>
    </location>
</feature>
<dbReference type="Pfam" id="PF08241">
    <property type="entry name" value="Methyltransf_11"/>
    <property type="match status" value="1"/>
</dbReference>
<dbReference type="Gene3D" id="3.40.50.150">
    <property type="entry name" value="Vaccinia Virus protein VP39"/>
    <property type="match status" value="1"/>
</dbReference>
<sequence length="628" mass="70449">MQKETHNKDSVGEPTLNVLFISLEKNLLLPKSGDSINRHRRYASQLGHLDIIVLTKKRDGITHEVRKGNLTIVPTNSGSRWWYTTDALRIAAKLFSQKKVDVVSAQDPFICAAIALLLKAKWRVPVNIQVHNDYFSSLAWRTESFENRAFFHLGKWLLRKADSIRTVTRSIEQSVRTFVPPGIPIHTVIVPPSTNFLKKASPKKDIHIISTGNLTEQKDFPTLIEALAKLKGNIPNLNVQIIGAGPRLEILKRQTERLDLTANIRFAGECAQKGVIDALARSKVYVSSSKYEGSSIALLEAMLMGLPVIATRVSGAQDLVEPGRNGFLVEPGDEAALARKMRALLEDAPLRESFGREVKKKALAMLHQRPEKQWIDVLIETKKRDGPAAMKRANIAHYDSSQLEIEKSKTDASKIVYYPKLVQWLRGYIKKDQKVVDIGGGAGVVMAIVKQELGGLSVVGLDISTLMVKLRRSLSLNTNLVGDMDKLPIRADSADAVVFIASLHHTLNTDKAIRESCRILKPRGMLLLIEHNSFRFLFYRDRTKAIPAPDDPRECLINHRMVTRQLIESGFILKHISLKRQLVTLVQTFIKDIPLPVYRLLTAVDEKTGWIPGYKEFGSLMMIAAQKR</sequence>
<dbReference type="Gene3D" id="3.40.50.2000">
    <property type="entry name" value="Glycogen Phosphorylase B"/>
    <property type="match status" value="2"/>
</dbReference>
<evidence type="ECO:0000259" key="3">
    <source>
        <dbReference type="Pfam" id="PF13579"/>
    </source>
</evidence>
<comment type="caution">
    <text evidence="4">The sequence shown here is derived from an EMBL/GenBank/DDBJ whole genome shotgun (WGS) entry which is preliminary data.</text>
</comment>
<evidence type="ECO:0000259" key="2">
    <source>
        <dbReference type="Pfam" id="PF08241"/>
    </source>
</evidence>
<evidence type="ECO:0000313" key="5">
    <source>
        <dbReference type="Proteomes" id="UP000179233"/>
    </source>
</evidence>
<dbReference type="Pfam" id="PF13579">
    <property type="entry name" value="Glyco_trans_4_4"/>
    <property type="match status" value="1"/>
</dbReference>
<dbReference type="SUPFAM" id="SSF53756">
    <property type="entry name" value="UDP-Glycosyltransferase/glycogen phosphorylase"/>
    <property type="match status" value="1"/>
</dbReference>
<feature type="domain" description="Glycosyltransferase subfamily 4-like N-terminal" evidence="3">
    <location>
        <begin position="45"/>
        <end position="188"/>
    </location>
</feature>
<protein>
    <recommendedName>
        <fullName evidence="6">Glycosyltransferase</fullName>
    </recommendedName>
</protein>
<gene>
    <name evidence="4" type="ORF">A2786_03425</name>
</gene>
<organism evidence="4 5">
    <name type="scientific">Candidatus Chisholmbacteria bacterium RIFCSPHIGHO2_01_FULL_52_32</name>
    <dbReference type="NCBI Taxonomy" id="1797591"/>
    <lineage>
        <taxon>Bacteria</taxon>
        <taxon>Candidatus Chisholmiibacteriota</taxon>
    </lineage>
</organism>
<accession>A0A1G1VT07</accession>
<evidence type="ECO:0000313" key="4">
    <source>
        <dbReference type="EMBL" id="OGY18522.1"/>
    </source>
</evidence>
<dbReference type="SUPFAM" id="SSF53335">
    <property type="entry name" value="S-adenosyl-L-methionine-dependent methyltransferases"/>
    <property type="match status" value="1"/>
</dbReference>
<name>A0A1G1VT07_9BACT</name>
<dbReference type="Proteomes" id="UP000179233">
    <property type="component" value="Unassembled WGS sequence"/>
</dbReference>
<dbReference type="PANTHER" id="PTHR12526">
    <property type="entry name" value="GLYCOSYLTRANSFERASE"/>
    <property type="match status" value="1"/>
</dbReference>
<dbReference type="EMBL" id="MHCJ01000003">
    <property type="protein sequence ID" value="OGY18522.1"/>
    <property type="molecule type" value="Genomic_DNA"/>
</dbReference>
<dbReference type="GO" id="GO:0016757">
    <property type="term" value="F:glycosyltransferase activity"/>
    <property type="evidence" value="ECO:0007669"/>
    <property type="project" value="InterPro"/>
</dbReference>
<evidence type="ECO:0008006" key="6">
    <source>
        <dbReference type="Google" id="ProtNLM"/>
    </source>
</evidence>
<dbReference type="GO" id="GO:0008757">
    <property type="term" value="F:S-adenosylmethionine-dependent methyltransferase activity"/>
    <property type="evidence" value="ECO:0007669"/>
    <property type="project" value="InterPro"/>
</dbReference>
<dbReference type="InterPro" id="IPR029063">
    <property type="entry name" value="SAM-dependent_MTases_sf"/>
</dbReference>
<dbReference type="CDD" id="cd03801">
    <property type="entry name" value="GT4_PimA-like"/>
    <property type="match status" value="1"/>
</dbReference>
<dbReference type="Pfam" id="PF00534">
    <property type="entry name" value="Glycos_transf_1"/>
    <property type="match status" value="1"/>
</dbReference>